<evidence type="ECO:0000259" key="2">
    <source>
        <dbReference type="Pfam" id="PF14478"/>
    </source>
</evidence>
<dbReference type="AlphaFoldDB" id="A0A917WR80"/>
<protein>
    <recommendedName>
        <fullName evidence="2">Transcobalamin-like C-terminal domain-containing protein</fullName>
    </recommendedName>
</protein>
<proteinExistence type="predicted"/>
<reference evidence="3" key="2">
    <citation type="submission" date="2020-09" db="EMBL/GenBank/DDBJ databases">
        <authorList>
            <person name="Sun Q."/>
            <person name="Zhou Y."/>
        </authorList>
    </citation>
    <scope>NUCLEOTIDE SEQUENCE</scope>
    <source>
        <strain evidence="3">CGMCC 1.6333</strain>
    </source>
</reference>
<comment type="caution">
    <text evidence="3">The sequence shown here is derived from an EMBL/GenBank/DDBJ whole genome shotgun (WGS) entry which is preliminary data.</text>
</comment>
<dbReference type="EMBL" id="BMLG01000001">
    <property type="protein sequence ID" value="GGM22627.1"/>
    <property type="molecule type" value="Genomic_DNA"/>
</dbReference>
<dbReference type="OrthoDB" id="2870483at2"/>
<name>A0A917WR80_9BACI</name>
<feature type="domain" description="Transcobalamin-like C-terminal" evidence="2">
    <location>
        <begin position="62"/>
        <end position="128"/>
    </location>
</feature>
<feature type="signal peptide" evidence="1">
    <location>
        <begin position="1"/>
        <end position="22"/>
    </location>
</feature>
<sequence>MKKQIILLFTLLISLTILFGCAEPEPNDSTSESNSDDTVTITISKDNGAEVISTKSVGIEQDDVLLDVLRENFEVEVTSAGFVTSIEGISQDDDQQLYWLYEVNGESPNVGAGEYNLSPDDVVVFDLHGMD</sequence>
<evidence type="ECO:0000313" key="4">
    <source>
        <dbReference type="Proteomes" id="UP000618460"/>
    </source>
</evidence>
<feature type="chain" id="PRO_5037893576" description="Transcobalamin-like C-terminal domain-containing protein" evidence="1">
    <location>
        <begin position="23"/>
        <end position="131"/>
    </location>
</feature>
<dbReference type="Proteomes" id="UP000618460">
    <property type="component" value="Unassembled WGS sequence"/>
</dbReference>
<evidence type="ECO:0000313" key="3">
    <source>
        <dbReference type="EMBL" id="GGM22627.1"/>
    </source>
</evidence>
<accession>A0A917WR80</accession>
<keyword evidence="4" id="KW-1185">Reference proteome</keyword>
<gene>
    <name evidence="3" type="ORF">GCM10011351_05540</name>
</gene>
<dbReference type="PROSITE" id="PS51257">
    <property type="entry name" value="PROKAR_LIPOPROTEIN"/>
    <property type="match status" value="1"/>
</dbReference>
<organism evidence="3 4">
    <name type="scientific">Paraliobacillus quinghaiensis</name>
    <dbReference type="NCBI Taxonomy" id="470815"/>
    <lineage>
        <taxon>Bacteria</taxon>
        <taxon>Bacillati</taxon>
        <taxon>Bacillota</taxon>
        <taxon>Bacilli</taxon>
        <taxon>Bacillales</taxon>
        <taxon>Bacillaceae</taxon>
        <taxon>Paraliobacillus</taxon>
    </lineage>
</organism>
<evidence type="ECO:0000256" key="1">
    <source>
        <dbReference type="SAM" id="SignalP"/>
    </source>
</evidence>
<keyword evidence="1" id="KW-0732">Signal</keyword>
<reference evidence="3" key="1">
    <citation type="journal article" date="2014" name="Int. J. Syst. Evol. Microbiol.">
        <title>Complete genome sequence of Corynebacterium casei LMG S-19264T (=DSM 44701T), isolated from a smear-ripened cheese.</title>
        <authorList>
            <consortium name="US DOE Joint Genome Institute (JGI-PGF)"/>
            <person name="Walter F."/>
            <person name="Albersmeier A."/>
            <person name="Kalinowski J."/>
            <person name="Ruckert C."/>
        </authorList>
    </citation>
    <scope>NUCLEOTIDE SEQUENCE</scope>
    <source>
        <strain evidence="3">CGMCC 1.6333</strain>
    </source>
</reference>
<dbReference type="RefSeq" id="WP_117152068.1">
    <property type="nucleotide sequence ID" value="NZ_BMLG01000001.1"/>
</dbReference>
<dbReference type="Pfam" id="PF14478">
    <property type="entry name" value="DUF4430"/>
    <property type="match status" value="1"/>
</dbReference>
<dbReference type="Gene3D" id="2.170.130.30">
    <property type="match status" value="1"/>
</dbReference>
<dbReference type="InterPro" id="IPR027954">
    <property type="entry name" value="Transcobalamin-like_C"/>
</dbReference>